<name>A0AC60NXL8_IXOPE</name>
<reference evidence="1 2" key="1">
    <citation type="journal article" date="2020" name="Cell">
        <title>Large-Scale Comparative Analyses of Tick Genomes Elucidate Their Genetic Diversity and Vector Capacities.</title>
        <authorList>
            <consortium name="Tick Genome and Microbiome Consortium (TIGMIC)"/>
            <person name="Jia N."/>
            <person name="Wang J."/>
            <person name="Shi W."/>
            <person name="Du L."/>
            <person name="Sun Y."/>
            <person name="Zhan W."/>
            <person name="Jiang J.F."/>
            <person name="Wang Q."/>
            <person name="Zhang B."/>
            <person name="Ji P."/>
            <person name="Bell-Sakyi L."/>
            <person name="Cui X.M."/>
            <person name="Yuan T.T."/>
            <person name="Jiang B.G."/>
            <person name="Yang W.F."/>
            <person name="Lam T.T."/>
            <person name="Chang Q.C."/>
            <person name="Ding S.J."/>
            <person name="Wang X.J."/>
            <person name="Zhu J.G."/>
            <person name="Ruan X.D."/>
            <person name="Zhao L."/>
            <person name="Wei J.T."/>
            <person name="Ye R.Z."/>
            <person name="Que T.C."/>
            <person name="Du C.H."/>
            <person name="Zhou Y.H."/>
            <person name="Cheng J.X."/>
            <person name="Dai P.F."/>
            <person name="Guo W.B."/>
            <person name="Han X.H."/>
            <person name="Huang E.J."/>
            <person name="Li L.F."/>
            <person name="Wei W."/>
            <person name="Gao Y.C."/>
            <person name="Liu J.Z."/>
            <person name="Shao H.Z."/>
            <person name="Wang X."/>
            <person name="Wang C.C."/>
            <person name="Yang T.C."/>
            <person name="Huo Q.B."/>
            <person name="Li W."/>
            <person name="Chen H.Y."/>
            <person name="Chen S.E."/>
            <person name="Zhou L.G."/>
            <person name="Ni X.B."/>
            <person name="Tian J.H."/>
            <person name="Sheng Y."/>
            <person name="Liu T."/>
            <person name="Pan Y.S."/>
            <person name="Xia L.Y."/>
            <person name="Li J."/>
            <person name="Zhao F."/>
            <person name="Cao W.C."/>
        </authorList>
    </citation>
    <scope>NUCLEOTIDE SEQUENCE [LARGE SCALE GENOMIC DNA]</scope>
    <source>
        <strain evidence="1">Iper-2018</strain>
    </source>
</reference>
<gene>
    <name evidence="1" type="ORF">HPB47_010993</name>
</gene>
<protein>
    <submittedName>
        <fullName evidence="1">Uncharacterized protein</fullName>
    </submittedName>
</protein>
<evidence type="ECO:0000313" key="1">
    <source>
        <dbReference type="EMBL" id="KAG0411883.1"/>
    </source>
</evidence>
<proteinExistence type="predicted"/>
<comment type="caution">
    <text evidence="1">The sequence shown here is derived from an EMBL/GenBank/DDBJ whole genome shotgun (WGS) entry which is preliminary data.</text>
</comment>
<organism evidence="1 2">
    <name type="scientific">Ixodes persulcatus</name>
    <name type="common">Taiga tick</name>
    <dbReference type="NCBI Taxonomy" id="34615"/>
    <lineage>
        <taxon>Eukaryota</taxon>
        <taxon>Metazoa</taxon>
        <taxon>Ecdysozoa</taxon>
        <taxon>Arthropoda</taxon>
        <taxon>Chelicerata</taxon>
        <taxon>Arachnida</taxon>
        <taxon>Acari</taxon>
        <taxon>Parasitiformes</taxon>
        <taxon>Ixodida</taxon>
        <taxon>Ixodoidea</taxon>
        <taxon>Ixodidae</taxon>
        <taxon>Ixodinae</taxon>
        <taxon>Ixodes</taxon>
    </lineage>
</organism>
<keyword evidence="2" id="KW-1185">Reference proteome</keyword>
<sequence>MVGTDGKSDMPQFGYWTNRWKNGDTSWQLDGVYPLLERSQDIILAGKQDARVFLPMCGKANELEWFYGKGHRVVGVEFIETVARSYFIDNCLPLDEAECPILKCKIFQTPDKRLRIFVCNVFDFNKSCAGAMDIVWDRGALSSIDVELRDRYVTLMMSLLSPKFSYALWTIVYENSYNGFPTSMPEAVLRELFGAIFLPLTALVEQGSQRPTEGKECMLEAEHPVHC</sequence>
<dbReference type="Proteomes" id="UP000805193">
    <property type="component" value="Unassembled WGS sequence"/>
</dbReference>
<accession>A0AC60NXL8</accession>
<evidence type="ECO:0000313" key="2">
    <source>
        <dbReference type="Proteomes" id="UP000805193"/>
    </source>
</evidence>
<dbReference type="EMBL" id="JABSTQ010011396">
    <property type="protein sequence ID" value="KAG0411883.1"/>
    <property type="molecule type" value="Genomic_DNA"/>
</dbReference>